<evidence type="ECO:0000256" key="1">
    <source>
        <dbReference type="SAM" id="SignalP"/>
    </source>
</evidence>
<evidence type="ECO:0000313" key="2">
    <source>
        <dbReference type="EMBL" id="CAD9438421.1"/>
    </source>
</evidence>
<name>A0A7S2CY25_9DINO</name>
<feature type="signal peptide" evidence="1">
    <location>
        <begin position="1"/>
        <end position="19"/>
    </location>
</feature>
<gene>
    <name evidence="2" type="ORF">AAND1436_LOCUS21217</name>
</gene>
<dbReference type="AlphaFoldDB" id="A0A7S2CY25"/>
<sequence length="151" mass="16085">MSGDLRALVLAAVIGVAAAAGSVSDWQCPVCGMTFNASSYDSHPHVVFVGRQTIAIGGEGCAAKFNKDPSKYLSDTAVAPRPSRAGQKLTCPVSGEHFVAPADEKAFFIQFNHGQAIYTCCKMCVGQMKANLTKFIKALPDARLLPEPLYF</sequence>
<keyword evidence="1" id="KW-0732">Signal</keyword>
<dbReference type="EMBL" id="HBGQ01043315">
    <property type="protein sequence ID" value="CAD9438421.1"/>
    <property type="molecule type" value="Transcribed_RNA"/>
</dbReference>
<feature type="chain" id="PRO_5031060415" evidence="1">
    <location>
        <begin position="20"/>
        <end position="151"/>
    </location>
</feature>
<protein>
    <submittedName>
        <fullName evidence="2">Uncharacterized protein</fullName>
    </submittedName>
</protein>
<reference evidence="2" key="1">
    <citation type="submission" date="2021-01" db="EMBL/GenBank/DDBJ databases">
        <authorList>
            <person name="Corre E."/>
            <person name="Pelletier E."/>
            <person name="Niang G."/>
            <person name="Scheremetjew M."/>
            <person name="Finn R."/>
            <person name="Kale V."/>
            <person name="Holt S."/>
            <person name="Cochrane G."/>
            <person name="Meng A."/>
            <person name="Brown T."/>
            <person name="Cohen L."/>
        </authorList>
    </citation>
    <scope>NUCLEOTIDE SEQUENCE</scope>
    <source>
        <strain evidence="2">CCMP2222</strain>
    </source>
</reference>
<accession>A0A7S2CY25</accession>
<organism evidence="2">
    <name type="scientific">Alexandrium andersonii</name>
    <dbReference type="NCBI Taxonomy" id="327968"/>
    <lineage>
        <taxon>Eukaryota</taxon>
        <taxon>Sar</taxon>
        <taxon>Alveolata</taxon>
        <taxon>Dinophyceae</taxon>
        <taxon>Gonyaulacales</taxon>
        <taxon>Pyrocystaceae</taxon>
        <taxon>Alexandrium</taxon>
    </lineage>
</organism>
<proteinExistence type="predicted"/>